<evidence type="ECO:0000256" key="4">
    <source>
        <dbReference type="ARBA" id="ARBA00023033"/>
    </source>
</evidence>
<dbReference type="OrthoDB" id="655030at2759"/>
<keyword evidence="7" id="KW-1185">Reference proteome</keyword>
<dbReference type="PANTHER" id="PTHR46972">
    <property type="entry name" value="MONOOXYGENASE ASQM-RELATED"/>
    <property type="match status" value="1"/>
</dbReference>
<dbReference type="Gene3D" id="3.50.50.60">
    <property type="entry name" value="FAD/NAD(P)-binding domain"/>
    <property type="match status" value="1"/>
</dbReference>
<proteinExistence type="predicted"/>
<gene>
    <name evidence="6" type="ORF">EV356DRAFT_507340</name>
</gene>
<dbReference type="SUPFAM" id="SSF51905">
    <property type="entry name" value="FAD/NAD(P)-binding domain"/>
    <property type="match status" value="1"/>
</dbReference>
<keyword evidence="1" id="KW-0285">Flavoprotein</keyword>
<evidence type="ECO:0000313" key="7">
    <source>
        <dbReference type="Proteomes" id="UP000800092"/>
    </source>
</evidence>
<keyword evidence="4" id="KW-0503">Monooxygenase</keyword>
<evidence type="ECO:0000256" key="1">
    <source>
        <dbReference type="ARBA" id="ARBA00022630"/>
    </source>
</evidence>
<dbReference type="GO" id="GO:0004497">
    <property type="term" value="F:monooxygenase activity"/>
    <property type="evidence" value="ECO:0007669"/>
    <property type="project" value="UniProtKB-KW"/>
</dbReference>
<evidence type="ECO:0000256" key="3">
    <source>
        <dbReference type="ARBA" id="ARBA00023002"/>
    </source>
</evidence>
<organism evidence="6 7">
    <name type="scientific">Viridothelium virens</name>
    <name type="common">Speckled blister lichen</name>
    <name type="synonym">Trypethelium virens</name>
    <dbReference type="NCBI Taxonomy" id="1048519"/>
    <lineage>
        <taxon>Eukaryota</taxon>
        <taxon>Fungi</taxon>
        <taxon>Dikarya</taxon>
        <taxon>Ascomycota</taxon>
        <taxon>Pezizomycotina</taxon>
        <taxon>Dothideomycetes</taxon>
        <taxon>Dothideomycetes incertae sedis</taxon>
        <taxon>Trypetheliales</taxon>
        <taxon>Trypetheliaceae</taxon>
        <taxon>Viridothelium</taxon>
    </lineage>
</organism>
<accession>A0A6A6HKA2</accession>
<dbReference type="PRINTS" id="PR00420">
    <property type="entry name" value="RNGMNOXGNASE"/>
</dbReference>
<sequence length="405" mass="45188">MSPTTPKIAILGAGPAGLCLAAILTHHSIPYTLYESDASAATRTQGGSLDLHPTTGQQALRDAGVYEAWERQARFSGENFVLTDAGGREHVRVQGVAHGRPEIGRPRLRQILLDAVPEERVRWGRRVRSVGEEEKEGKDVVLRFEDGSVEGGFDLVVGAEGAWSKVRSRLSSLAPFYAGVSGVELWWREVDERYPDISERIGEGSNFMFGEERGNALLCQRQDDRSIQAYAWFTAPEHFIRDAGVDWADSQKVKEWLLEKFEGWSEGQKDLIRKADGDMTPRPLHMLPVGLKWPSRKGLTVIGDAAHLMTPFAGEGVNLALTDAMVLAQEIVKSPHDLDRAVQAYEKEMFPRATESQQRTWHSLQSRFAPGAIAEFQNRIAKMIDRLGLDRKKYILTDIGNIEKT</sequence>
<evidence type="ECO:0000256" key="2">
    <source>
        <dbReference type="ARBA" id="ARBA00022827"/>
    </source>
</evidence>
<evidence type="ECO:0000259" key="5">
    <source>
        <dbReference type="Pfam" id="PF01494"/>
    </source>
</evidence>
<dbReference type="Pfam" id="PF01494">
    <property type="entry name" value="FAD_binding_3"/>
    <property type="match status" value="1"/>
</dbReference>
<dbReference type="InterPro" id="IPR002938">
    <property type="entry name" value="FAD-bd"/>
</dbReference>
<dbReference type="AlphaFoldDB" id="A0A6A6HKA2"/>
<dbReference type="Proteomes" id="UP000800092">
    <property type="component" value="Unassembled WGS sequence"/>
</dbReference>
<feature type="domain" description="FAD-binding" evidence="5">
    <location>
        <begin position="8"/>
        <end position="355"/>
    </location>
</feature>
<name>A0A6A6HKA2_VIRVR</name>
<keyword evidence="2" id="KW-0274">FAD</keyword>
<dbReference type="PANTHER" id="PTHR46972:SF1">
    <property type="entry name" value="FAD DEPENDENT OXIDOREDUCTASE DOMAIN-CONTAINING PROTEIN"/>
    <property type="match status" value="1"/>
</dbReference>
<keyword evidence="3" id="KW-0560">Oxidoreductase</keyword>
<evidence type="ECO:0000313" key="6">
    <source>
        <dbReference type="EMBL" id="KAF2238249.1"/>
    </source>
</evidence>
<dbReference type="InterPro" id="IPR036188">
    <property type="entry name" value="FAD/NAD-bd_sf"/>
</dbReference>
<reference evidence="6" key="1">
    <citation type="journal article" date="2020" name="Stud. Mycol.">
        <title>101 Dothideomycetes genomes: a test case for predicting lifestyles and emergence of pathogens.</title>
        <authorList>
            <person name="Haridas S."/>
            <person name="Albert R."/>
            <person name="Binder M."/>
            <person name="Bloem J."/>
            <person name="Labutti K."/>
            <person name="Salamov A."/>
            <person name="Andreopoulos B."/>
            <person name="Baker S."/>
            <person name="Barry K."/>
            <person name="Bills G."/>
            <person name="Bluhm B."/>
            <person name="Cannon C."/>
            <person name="Castanera R."/>
            <person name="Culley D."/>
            <person name="Daum C."/>
            <person name="Ezra D."/>
            <person name="Gonzalez J."/>
            <person name="Henrissat B."/>
            <person name="Kuo A."/>
            <person name="Liang C."/>
            <person name="Lipzen A."/>
            <person name="Lutzoni F."/>
            <person name="Magnuson J."/>
            <person name="Mondo S."/>
            <person name="Nolan M."/>
            <person name="Ohm R."/>
            <person name="Pangilinan J."/>
            <person name="Park H.-J."/>
            <person name="Ramirez L."/>
            <person name="Alfaro M."/>
            <person name="Sun H."/>
            <person name="Tritt A."/>
            <person name="Yoshinaga Y."/>
            <person name="Zwiers L.-H."/>
            <person name="Turgeon B."/>
            <person name="Goodwin S."/>
            <person name="Spatafora J."/>
            <person name="Crous P."/>
            <person name="Grigoriev I."/>
        </authorList>
    </citation>
    <scope>NUCLEOTIDE SEQUENCE</scope>
    <source>
        <strain evidence="6">Tuck. ex Michener</strain>
    </source>
</reference>
<dbReference type="EMBL" id="ML991776">
    <property type="protein sequence ID" value="KAF2238249.1"/>
    <property type="molecule type" value="Genomic_DNA"/>
</dbReference>
<protein>
    <submittedName>
        <fullName evidence="6">Putative zeaxanthin epoxidase</fullName>
    </submittedName>
</protein>
<dbReference type="GO" id="GO:0071949">
    <property type="term" value="F:FAD binding"/>
    <property type="evidence" value="ECO:0007669"/>
    <property type="project" value="InterPro"/>
</dbReference>